<dbReference type="Proteomes" id="UP000233556">
    <property type="component" value="Unassembled WGS sequence"/>
</dbReference>
<evidence type="ECO:0000313" key="2">
    <source>
        <dbReference type="EMBL" id="PKU43154.1"/>
    </source>
</evidence>
<accession>A0A2I0UAS3</accession>
<protein>
    <submittedName>
        <fullName evidence="2">Uncharacterized protein</fullName>
    </submittedName>
</protein>
<name>A0A2I0UAS3_LIMLA</name>
<sequence>MTTAAGSIAAGGPAKRGFRPEERWAAAPGQEERLLPRTVSSLSLCLLQSHAAESHLPGGDLSLMAVCPSAS</sequence>
<reference evidence="3" key="1">
    <citation type="submission" date="2017-11" db="EMBL/GenBank/DDBJ databases">
        <authorList>
            <person name="Lima N.C."/>
            <person name="Parody-Merino A.M."/>
            <person name="Battley P.F."/>
            <person name="Fidler A.E."/>
            <person name="Prosdocimi F."/>
        </authorList>
    </citation>
    <scope>NUCLEOTIDE SEQUENCE [LARGE SCALE GENOMIC DNA]</scope>
</reference>
<evidence type="ECO:0000256" key="1">
    <source>
        <dbReference type="SAM" id="MobiDB-lite"/>
    </source>
</evidence>
<dbReference type="EMBL" id="KZ505928">
    <property type="protein sequence ID" value="PKU43154.1"/>
    <property type="molecule type" value="Genomic_DNA"/>
</dbReference>
<proteinExistence type="predicted"/>
<keyword evidence="3" id="KW-1185">Reference proteome</keyword>
<organism evidence="2 3">
    <name type="scientific">Limosa lapponica baueri</name>
    <dbReference type="NCBI Taxonomy" id="1758121"/>
    <lineage>
        <taxon>Eukaryota</taxon>
        <taxon>Metazoa</taxon>
        <taxon>Chordata</taxon>
        <taxon>Craniata</taxon>
        <taxon>Vertebrata</taxon>
        <taxon>Euteleostomi</taxon>
        <taxon>Archelosauria</taxon>
        <taxon>Archosauria</taxon>
        <taxon>Dinosauria</taxon>
        <taxon>Saurischia</taxon>
        <taxon>Theropoda</taxon>
        <taxon>Coelurosauria</taxon>
        <taxon>Aves</taxon>
        <taxon>Neognathae</taxon>
        <taxon>Neoaves</taxon>
        <taxon>Charadriiformes</taxon>
        <taxon>Scolopacidae</taxon>
        <taxon>Limosa</taxon>
    </lineage>
</organism>
<gene>
    <name evidence="2" type="ORF">llap_6556</name>
</gene>
<reference evidence="3" key="2">
    <citation type="submission" date="2017-12" db="EMBL/GenBank/DDBJ databases">
        <title>Genome sequence of the Bar-tailed Godwit (Limosa lapponica baueri).</title>
        <authorList>
            <person name="Lima N.C.B."/>
            <person name="Parody-Merino A.M."/>
            <person name="Battley P.F."/>
            <person name="Fidler A.E."/>
            <person name="Prosdocimi F."/>
        </authorList>
    </citation>
    <scope>NUCLEOTIDE SEQUENCE [LARGE SCALE GENOMIC DNA]</scope>
</reference>
<dbReference type="AlphaFoldDB" id="A0A2I0UAS3"/>
<feature type="region of interest" description="Disordered" evidence="1">
    <location>
        <begin position="1"/>
        <end position="21"/>
    </location>
</feature>
<evidence type="ECO:0000313" key="3">
    <source>
        <dbReference type="Proteomes" id="UP000233556"/>
    </source>
</evidence>